<name>A0A8T2Q3T0_CERRI</name>
<sequence>MLNSFNCLQEHAFLCSEASIRAVCSLVDVLVAETRCSGDINTETRVQEHAIQKQPCMLCYIGHSQGMAFRLIFFAILWRNSPNPSNPMSDRGLQSSELRRLWCFCTSYFDRSICCGRRRTSLILRLSQTVVVEGDKRQTVLVCCRTISGRPSGHWAGAPWGVLTYSAHLRKRKGTIHETHQ</sequence>
<evidence type="ECO:0000313" key="2">
    <source>
        <dbReference type="Proteomes" id="UP000825935"/>
    </source>
</evidence>
<gene>
    <name evidence="1" type="ORF">KP509_38G033700</name>
</gene>
<organism evidence="1 2">
    <name type="scientific">Ceratopteris richardii</name>
    <name type="common">Triangle waterfern</name>
    <dbReference type="NCBI Taxonomy" id="49495"/>
    <lineage>
        <taxon>Eukaryota</taxon>
        <taxon>Viridiplantae</taxon>
        <taxon>Streptophyta</taxon>
        <taxon>Embryophyta</taxon>
        <taxon>Tracheophyta</taxon>
        <taxon>Polypodiopsida</taxon>
        <taxon>Polypodiidae</taxon>
        <taxon>Polypodiales</taxon>
        <taxon>Pteridineae</taxon>
        <taxon>Pteridaceae</taxon>
        <taxon>Parkerioideae</taxon>
        <taxon>Ceratopteris</taxon>
    </lineage>
</organism>
<dbReference type="Proteomes" id="UP000825935">
    <property type="component" value="Chromosome 38"/>
</dbReference>
<proteinExistence type="predicted"/>
<keyword evidence="2" id="KW-1185">Reference proteome</keyword>
<accession>A0A8T2Q3T0</accession>
<evidence type="ECO:0000313" key="1">
    <source>
        <dbReference type="EMBL" id="KAH7278276.1"/>
    </source>
</evidence>
<dbReference type="AlphaFoldDB" id="A0A8T2Q3T0"/>
<comment type="caution">
    <text evidence="1">The sequence shown here is derived from an EMBL/GenBank/DDBJ whole genome shotgun (WGS) entry which is preliminary data.</text>
</comment>
<dbReference type="EMBL" id="CM035443">
    <property type="protein sequence ID" value="KAH7278276.1"/>
    <property type="molecule type" value="Genomic_DNA"/>
</dbReference>
<protein>
    <submittedName>
        <fullName evidence="1">Uncharacterized protein</fullName>
    </submittedName>
</protein>
<reference evidence="1" key="1">
    <citation type="submission" date="2021-08" db="EMBL/GenBank/DDBJ databases">
        <title>WGS assembly of Ceratopteris richardii.</title>
        <authorList>
            <person name="Marchant D.B."/>
            <person name="Chen G."/>
            <person name="Jenkins J."/>
            <person name="Shu S."/>
            <person name="Leebens-Mack J."/>
            <person name="Grimwood J."/>
            <person name="Schmutz J."/>
            <person name="Soltis P."/>
            <person name="Soltis D."/>
            <person name="Chen Z.-H."/>
        </authorList>
    </citation>
    <scope>NUCLEOTIDE SEQUENCE</scope>
    <source>
        <strain evidence="1">Whitten #5841</strain>
        <tissue evidence="1">Leaf</tissue>
    </source>
</reference>